<dbReference type="GO" id="GO:0004321">
    <property type="term" value="F:fatty-acyl-CoA synthase activity"/>
    <property type="evidence" value="ECO:0007669"/>
    <property type="project" value="TreeGrafter"/>
</dbReference>
<dbReference type="Pfam" id="PF00501">
    <property type="entry name" value="AMP-binding"/>
    <property type="match status" value="1"/>
</dbReference>
<evidence type="ECO:0000256" key="3">
    <source>
        <dbReference type="ARBA" id="ARBA00022741"/>
    </source>
</evidence>
<dbReference type="InterPro" id="IPR042099">
    <property type="entry name" value="ANL_N_sf"/>
</dbReference>
<dbReference type="GO" id="GO:0016405">
    <property type="term" value="F:CoA-ligase activity"/>
    <property type="evidence" value="ECO:0007669"/>
    <property type="project" value="UniProtKB-ARBA"/>
</dbReference>
<evidence type="ECO:0000259" key="5">
    <source>
        <dbReference type="Pfam" id="PF00501"/>
    </source>
</evidence>
<evidence type="ECO:0000256" key="2">
    <source>
        <dbReference type="ARBA" id="ARBA00022598"/>
    </source>
</evidence>
<organism evidence="7 8">
    <name type="scientific">Puniceibacterium sediminis</name>
    <dbReference type="NCBI Taxonomy" id="1608407"/>
    <lineage>
        <taxon>Bacteria</taxon>
        <taxon>Pseudomonadati</taxon>
        <taxon>Pseudomonadota</taxon>
        <taxon>Alphaproteobacteria</taxon>
        <taxon>Rhodobacterales</taxon>
        <taxon>Paracoccaceae</taxon>
        <taxon>Puniceibacterium</taxon>
    </lineage>
</organism>
<dbReference type="PROSITE" id="PS00455">
    <property type="entry name" value="AMP_BINDING"/>
    <property type="match status" value="1"/>
</dbReference>
<gene>
    <name evidence="7" type="ORF">SAMN06265370_10470</name>
</gene>
<dbReference type="PANTHER" id="PTHR43605">
    <property type="entry name" value="ACYL-COENZYME A SYNTHETASE"/>
    <property type="match status" value="1"/>
</dbReference>
<proteinExistence type="inferred from homology"/>
<keyword evidence="3" id="KW-0547">Nucleotide-binding</keyword>
<dbReference type="GO" id="GO:0005524">
    <property type="term" value="F:ATP binding"/>
    <property type="evidence" value="ECO:0007669"/>
    <property type="project" value="UniProtKB-KW"/>
</dbReference>
<dbReference type="InterPro" id="IPR025110">
    <property type="entry name" value="AMP-bd_C"/>
</dbReference>
<dbReference type="SUPFAM" id="SSF56801">
    <property type="entry name" value="Acetyl-CoA synthetase-like"/>
    <property type="match status" value="1"/>
</dbReference>
<protein>
    <submittedName>
        <fullName evidence="7">Acyl-CoA synthetase (AMP-forming)/AMP-acid ligase II</fullName>
    </submittedName>
</protein>
<dbReference type="EMBL" id="FZNN01000004">
    <property type="protein sequence ID" value="SNR40504.1"/>
    <property type="molecule type" value="Genomic_DNA"/>
</dbReference>
<dbReference type="Pfam" id="PF13193">
    <property type="entry name" value="AMP-binding_C"/>
    <property type="match status" value="1"/>
</dbReference>
<dbReference type="Gene3D" id="3.40.50.12780">
    <property type="entry name" value="N-terminal domain of ligase-like"/>
    <property type="match status" value="1"/>
</dbReference>
<sequence>MQESKGRRKPLIMLSVFDHGAHAPCPTPFNLAAFVLGRSQELSDKTALSVVSPDGAENWSYGALEGAVRGTATGLLQTGMQPGDILLMRLGNTVDFPIAYLGAIAAGIIPVPTSSQLTGPEVEAIIEGLAPSAILLGDSLPCPQTDLPVHSTRDMEMWHSLPPAPYNMGDPDRLAYIIFTSGTSGAMRAVGHAHRAIWARQMMMQGWYGLTGEDRLMHAGAFNWTYTLGTGLMDPWTMGATALIPAAGVDHSQIPQLLNAHETTIFAAAPGVYRNILKSAPARMPHLRHGLSAGEKLSPTLRAAWETATGTAIYEAFGMSECSTFLSSSPGLPAEGPALGRPQPGRHVGILGPQGPVPRGTAGVIAIHRSDPGLMLGYIGAPEETAAKFQGDWFLTGDMGVMHGDDQITYLGRDDDMMNAGGYRVSPIEVEAALLSHPGITEVGVTDIAVKADVRLIAAYYTGPRVLEPEDLTAWVAERLARYKQPRFFFHRDTLPKNSNGKLMRRALGTQPDE</sequence>
<dbReference type="AlphaFoldDB" id="A0A238W2C1"/>
<dbReference type="Proteomes" id="UP000198417">
    <property type="component" value="Unassembled WGS sequence"/>
</dbReference>
<comment type="similarity">
    <text evidence="1">Belongs to the ATP-dependent AMP-binding enzyme family.</text>
</comment>
<dbReference type="InterPro" id="IPR051087">
    <property type="entry name" value="Mitochondrial_ACSM"/>
</dbReference>
<dbReference type="PANTHER" id="PTHR43605:SF10">
    <property type="entry name" value="ACYL-COA SYNTHETASE MEDIUM CHAIN FAMILY MEMBER 3"/>
    <property type="match status" value="1"/>
</dbReference>
<accession>A0A238W2C1</accession>
<dbReference type="InterPro" id="IPR000873">
    <property type="entry name" value="AMP-dep_synth/lig_dom"/>
</dbReference>
<evidence type="ECO:0000256" key="4">
    <source>
        <dbReference type="ARBA" id="ARBA00022840"/>
    </source>
</evidence>
<dbReference type="InterPro" id="IPR045851">
    <property type="entry name" value="AMP-bd_C_sf"/>
</dbReference>
<evidence type="ECO:0000313" key="8">
    <source>
        <dbReference type="Proteomes" id="UP000198417"/>
    </source>
</evidence>
<dbReference type="InterPro" id="IPR020845">
    <property type="entry name" value="AMP-binding_CS"/>
</dbReference>
<evidence type="ECO:0000256" key="1">
    <source>
        <dbReference type="ARBA" id="ARBA00006432"/>
    </source>
</evidence>
<dbReference type="Gene3D" id="3.30.300.30">
    <property type="match status" value="1"/>
</dbReference>
<keyword evidence="2 7" id="KW-0436">Ligase</keyword>
<dbReference type="GO" id="GO:0015645">
    <property type="term" value="F:fatty acid ligase activity"/>
    <property type="evidence" value="ECO:0007669"/>
    <property type="project" value="TreeGrafter"/>
</dbReference>
<feature type="domain" description="AMP-binding enzyme C-terminal" evidence="6">
    <location>
        <begin position="429"/>
        <end position="502"/>
    </location>
</feature>
<reference evidence="7 8" key="1">
    <citation type="submission" date="2017-06" db="EMBL/GenBank/DDBJ databases">
        <authorList>
            <person name="Kim H.J."/>
            <person name="Triplett B.A."/>
        </authorList>
    </citation>
    <scope>NUCLEOTIDE SEQUENCE [LARGE SCALE GENOMIC DNA]</scope>
    <source>
        <strain evidence="7 8">DSM 29052</strain>
    </source>
</reference>
<keyword evidence="8" id="KW-1185">Reference proteome</keyword>
<dbReference type="GO" id="GO:0006633">
    <property type="term" value="P:fatty acid biosynthetic process"/>
    <property type="evidence" value="ECO:0007669"/>
    <property type="project" value="TreeGrafter"/>
</dbReference>
<evidence type="ECO:0000259" key="6">
    <source>
        <dbReference type="Pfam" id="PF13193"/>
    </source>
</evidence>
<feature type="domain" description="AMP-dependent synthetase/ligase" evidence="5">
    <location>
        <begin position="42"/>
        <end position="378"/>
    </location>
</feature>
<keyword evidence="4" id="KW-0067">ATP-binding</keyword>
<evidence type="ECO:0000313" key="7">
    <source>
        <dbReference type="EMBL" id="SNR40504.1"/>
    </source>
</evidence>
<dbReference type="GO" id="GO:0006637">
    <property type="term" value="P:acyl-CoA metabolic process"/>
    <property type="evidence" value="ECO:0007669"/>
    <property type="project" value="TreeGrafter"/>
</dbReference>
<name>A0A238W2C1_9RHOB</name>